<keyword evidence="2" id="KW-1133">Transmembrane helix</keyword>
<organism evidence="5 6">
    <name type="scientific">Paraburkholderia edwinii</name>
    <dbReference type="NCBI Taxonomy" id="2861782"/>
    <lineage>
        <taxon>Bacteria</taxon>
        <taxon>Pseudomonadati</taxon>
        <taxon>Pseudomonadota</taxon>
        <taxon>Betaproteobacteria</taxon>
        <taxon>Burkholderiales</taxon>
        <taxon>Burkholderiaceae</taxon>
        <taxon>Paraburkholderia</taxon>
    </lineage>
</organism>
<keyword evidence="1" id="KW-0175">Coiled coil</keyword>
<dbReference type="InterPro" id="IPR050393">
    <property type="entry name" value="MFP_Efflux_Pump"/>
</dbReference>
<dbReference type="PANTHER" id="PTHR30367">
    <property type="entry name" value="P-HYDROXYBENZOIC ACID EFFLUX PUMP SUBUNIT AAEA-RELATED"/>
    <property type="match status" value="1"/>
</dbReference>
<feature type="domain" description="Multidrug resistance protein MdtA-like barrel-sandwich hybrid" evidence="3">
    <location>
        <begin position="45"/>
        <end position="213"/>
    </location>
</feature>
<dbReference type="InterPro" id="IPR058634">
    <property type="entry name" value="AaeA-lik-b-barrel"/>
</dbReference>
<gene>
    <name evidence="5" type="ORF">KZJ38_24235</name>
</gene>
<evidence type="ECO:0000313" key="6">
    <source>
        <dbReference type="Proteomes" id="UP000826462"/>
    </source>
</evidence>
<dbReference type="PANTHER" id="PTHR30367:SF12">
    <property type="entry name" value="P-HYDROXYBENZOIC ACID EFFLUX PUMP SUBUNIT AAEA"/>
    <property type="match status" value="1"/>
</dbReference>
<evidence type="ECO:0000259" key="4">
    <source>
        <dbReference type="Pfam" id="PF25963"/>
    </source>
</evidence>
<keyword evidence="6" id="KW-1185">Reference proteome</keyword>
<evidence type="ECO:0000313" key="5">
    <source>
        <dbReference type="EMBL" id="QYD72802.1"/>
    </source>
</evidence>
<feature type="coiled-coil region" evidence="1">
    <location>
        <begin position="85"/>
        <end position="112"/>
    </location>
</feature>
<proteinExistence type="predicted"/>
<feature type="transmembrane region" description="Helical" evidence="2">
    <location>
        <begin position="6"/>
        <end position="27"/>
    </location>
</feature>
<keyword evidence="2" id="KW-0472">Membrane</keyword>
<feature type="domain" description="p-hydroxybenzoic acid efflux pump subunit AaeA-like beta-barrel" evidence="4">
    <location>
        <begin position="216"/>
        <end position="313"/>
    </location>
</feature>
<dbReference type="Gene3D" id="2.40.50.100">
    <property type="match status" value="1"/>
</dbReference>
<dbReference type="Pfam" id="PF25917">
    <property type="entry name" value="BSH_RND"/>
    <property type="match status" value="1"/>
</dbReference>
<protein>
    <submittedName>
        <fullName evidence="5">HlyD family secretion protein</fullName>
    </submittedName>
</protein>
<keyword evidence="2" id="KW-0812">Transmembrane</keyword>
<dbReference type="Gene3D" id="2.40.30.170">
    <property type="match status" value="1"/>
</dbReference>
<evidence type="ECO:0000259" key="3">
    <source>
        <dbReference type="Pfam" id="PF25917"/>
    </source>
</evidence>
<dbReference type="SUPFAM" id="SSF111369">
    <property type="entry name" value="HlyD-like secretion proteins"/>
    <property type="match status" value="1"/>
</dbReference>
<accession>A0ABX8UWW5</accession>
<name>A0ABX8UWW5_9BURK</name>
<evidence type="ECO:0000256" key="1">
    <source>
        <dbReference type="SAM" id="Coils"/>
    </source>
</evidence>
<dbReference type="EMBL" id="CP080096">
    <property type="protein sequence ID" value="QYD72802.1"/>
    <property type="molecule type" value="Genomic_DNA"/>
</dbReference>
<sequence length="327" mass="36179">MNRLSIIRTGVTIVVVIVAVSLVHAIWDWYMYAPWTRDGRLRANVIRISTDVSGLVTEVRVKDNDLVHKGDILFVLDPYRFRYAMDQADADVARADAQVKQADAQLAASKADYKMQRDKATRREKLAGDVVSEENRSDYALQAQQSFSVLEAANAAYTAARASLKAALVRQETARLDMERSQVRAPTEGYITNLDLYPGDFAHAGEARLALVDSNSFWVYGYFEETKVQGIRVGDPATIRLLGGDIDLEGHVDSIASGIVDRDNPTATGNLLANVDPIFTWVRLAQRVPVRIHLDRVPPGVHLAMGTTCTVTLKVASADLKKRRKPS</sequence>
<dbReference type="Proteomes" id="UP000826462">
    <property type="component" value="Chromosome 2"/>
</dbReference>
<dbReference type="RefSeq" id="WP_219802224.1">
    <property type="nucleotide sequence ID" value="NZ_CP080096.1"/>
</dbReference>
<dbReference type="InterPro" id="IPR058625">
    <property type="entry name" value="MdtA-like_BSH"/>
</dbReference>
<evidence type="ECO:0000256" key="2">
    <source>
        <dbReference type="SAM" id="Phobius"/>
    </source>
</evidence>
<reference evidence="5 6" key="1">
    <citation type="submission" date="2021-07" db="EMBL/GenBank/DDBJ databases">
        <title>Paraburkholderia edwinii protects Aspergillus sp. from phenazines by acting as a toxin sponge.</title>
        <authorList>
            <person name="Dahlstrom K.M."/>
            <person name="Newman D.K."/>
        </authorList>
    </citation>
    <scope>NUCLEOTIDE SEQUENCE [LARGE SCALE GENOMIC DNA]</scope>
    <source>
        <strain evidence="5 6">Pe01</strain>
    </source>
</reference>
<dbReference type="Pfam" id="PF25963">
    <property type="entry name" value="Beta-barrel_AAEA"/>
    <property type="match status" value="1"/>
</dbReference>